<comment type="caution">
    <text evidence="7">The sequence shown here is derived from an EMBL/GenBank/DDBJ whole genome shotgun (WGS) entry which is preliminary data.</text>
</comment>
<keyword evidence="5" id="KW-1133">Transmembrane helix</keyword>
<dbReference type="STRING" id="1236989.JCM15548_11072"/>
<evidence type="ECO:0000256" key="3">
    <source>
        <dbReference type="ARBA" id="ARBA00029906"/>
    </source>
</evidence>
<proteinExistence type="inferred from homology"/>
<gene>
    <name evidence="7" type="ORF">JCM15548_11072</name>
</gene>
<organism evidence="7 8">
    <name type="scientific">Geofilum rubicundum JCM 15548</name>
    <dbReference type="NCBI Taxonomy" id="1236989"/>
    <lineage>
        <taxon>Bacteria</taxon>
        <taxon>Pseudomonadati</taxon>
        <taxon>Bacteroidota</taxon>
        <taxon>Bacteroidia</taxon>
        <taxon>Marinilabiliales</taxon>
        <taxon>Marinilabiliaceae</taxon>
        <taxon>Geofilum</taxon>
    </lineage>
</organism>
<dbReference type="GO" id="GO:0016020">
    <property type="term" value="C:membrane"/>
    <property type="evidence" value="ECO:0007669"/>
    <property type="project" value="InterPro"/>
</dbReference>
<dbReference type="GO" id="GO:0004252">
    <property type="term" value="F:serine-type endopeptidase activity"/>
    <property type="evidence" value="ECO:0007669"/>
    <property type="project" value="InterPro"/>
</dbReference>
<dbReference type="SUPFAM" id="SSF51306">
    <property type="entry name" value="LexA/Signal peptidase"/>
    <property type="match status" value="1"/>
</dbReference>
<dbReference type="InterPro" id="IPR000223">
    <property type="entry name" value="Pept_S26A_signal_pept_1"/>
</dbReference>
<dbReference type="Pfam" id="PF10502">
    <property type="entry name" value="Peptidase_S26"/>
    <property type="match status" value="1"/>
</dbReference>
<keyword evidence="5" id="KW-0812">Transmembrane</keyword>
<name>A0A0E9LUH0_9BACT</name>
<evidence type="ECO:0000256" key="1">
    <source>
        <dbReference type="ARBA" id="ARBA00009370"/>
    </source>
</evidence>
<dbReference type="EMBL" id="BAZW01000005">
    <property type="protein sequence ID" value="GAO28928.1"/>
    <property type="molecule type" value="Genomic_DNA"/>
</dbReference>
<feature type="transmembrane region" description="Helical" evidence="5">
    <location>
        <begin position="12"/>
        <end position="29"/>
    </location>
</feature>
<dbReference type="GO" id="GO:0006465">
    <property type="term" value="P:signal peptide processing"/>
    <property type="evidence" value="ECO:0007669"/>
    <property type="project" value="InterPro"/>
</dbReference>
<evidence type="ECO:0000259" key="6">
    <source>
        <dbReference type="Pfam" id="PF10502"/>
    </source>
</evidence>
<comment type="similarity">
    <text evidence="1">Belongs to the peptidase S26 family.</text>
</comment>
<protein>
    <recommendedName>
        <fullName evidence="2">Signal peptidase I</fullName>
    </recommendedName>
    <alternativeName>
        <fullName evidence="3">Leader peptidase I</fullName>
    </alternativeName>
</protein>
<dbReference type="Proteomes" id="UP000032900">
    <property type="component" value="Unassembled WGS sequence"/>
</dbReference>
<dbReference type="Gene3D" id="2.10.109.10">
    <property type="entry name" value="Umud Fragment, subunit A"/>
    <property type="match status" value="1"/>
</dbReference>
<dbReference type="InterPro" id="IPR036286">
    <property type="entry name" value="LexA/Signal_pep-like_sf"/>
</dbReference>
<evidence type="ECO:0000256" key="4">
    <source>
        <dbReference type="PIRSR" id="PIRSR600223-1"/>
    </source>
</evidence>
<feature type="active site" evidence="4">
    <location>
        <position position="97"/>
    </location>
</feature>
<dbReference type="PANTHER" id="PTHR43390">
    <property type="entry name" value="SIGNAL PEPTIDASE I"/>
    <property type="match status" value="1"/>
</dbReference>
<keyword evidence="5" id="KW-0472">Membrane</keyword>
<evidence type="ECO:0000313" key="7">
    <source>
        <dbReference type="EMBL" id="GAO28928.1"/>
    </source>
</evidence>
<evidence type="ECO:0000256" key="5">
    <source>
        <dbReference type="SAM" id="Phobius"/>
    </source>
</evidence>
<sequence>MNLQNVPLAKKIRFGIAALAYILTVIWIGNFWLLLGLPILFDIYISKIVPWGFWKEGKDGKKPSAWVEWVDALVFALVAVYIINLFLFQNYKIPTSSLEKTMLVGDHLFVSKVAYGPRMPMTPIAFPLVQNTFPITNSKSYTDWPKWEYKRLKGFGKVERDDIVVFNFPTGDTVAFYRTNPDYYVTIREIGTSQLAQNPSLLQGQDFNSEFKMRMFVNELGRNVVYNNAQDFGDVLYRPVDRRDNYVKRCVALPGQLFEMRNNQIYIDGEAVENPENLQHNYHLITDGTLLKQRFFERLGISEDDRREAGMGPIT</sequence>
<dbReference type="RefSeq" id="WP_227625464.1">
    <property type="nucleotide sequence ID" value="NZ_BAZW01000005.1"/>
</dbReference>
<keyword evidence="8" id="KW-1185">Reference proteome</keyword>
<evidence type="ECO:0000256" key="2">
    <source>
        <dbReference type="ARBA" id="ARBA00019232"/>
    </source>
</evidence>
<feature type="active site" evidence="4">
    <location>
        <position position="248"/>
    </location>
</feature>
<dbReference type="PANTHER" id="PTHR43390:SF1">
    <property type="entry name" value="CHLOROPLAST PROCESSING PEPTIDASE"/>
    <property type="match status" value="1"/>
</dbReference>
<feature type="transmembrane region" description="Helical" evidence="5">
    <location>
        <begin position="66"/>
        <end position="88"/>
    </location>
</feature>
<dbReference type="InterPro" id="IPR019533">
    <property type="entry name" value="Peptidase_S26"/>
</dbReference>
<reference evidence="7 8" key="1">
    <citation type="journal article" date="2015" name="Microbes Environ.">
        <title>Distribution and evolution of nitrogen fixation genes in the phylum bacteroidetes.</title>
        <authorList>
            <person name="Inoue J."/>
            <person name="Oshima K."/>
            <person name="Suda W."/>
            <person name="Sakamoto M."/>
            <person name="Iino T."/>
            <person name="Noda S."/>
            <person name="Hongoh Y."/>
            <person name="Hattori M."/>
            <person name="Ohkuma M."/>
        </authorList>
    </citation>
    <scope>NUCLEOTIDE SEQUENCE [LARGE SCALE GENOMIC DNA]</scope>
    <source>
        <strain evidence="7">JCM 15548</strain>
    </source>
</reference>
<feature type="domain" description="Peptidase S26" evidence="6">
    <location>
        <begin position="66"/>
        <end position="282"/>
    </location>
</feature>
<accession>A0A0E9LUH0</accession>
<evidence type="ECO:0000313" key="8">
    <source>
        <dbReference type="Proteomes" id="UP000032900"/>
    </source>
</evidence>
<dbReference type="AlphaFoldDB" id="A0A0E9LUH0"/>